<comment type="caution">
    <text evidence="1">The sequence shown here is derived from an EMBL/GenBank/DDBJ whole genome shotgun (WGS) entry which is preliminary data.</text>
</comment>
<evidence type="ECO:0000313" key="1">
    <source>
        <dbReference type="EMBL" id="HHP81071.1"/>
    </source>
</evidence>
<dbReference type="EMBL" id="DRZI01000007">
    <property type="protein sequence ID" value="HHP81071.1"/>
    <property type="molecule type" value="Genomic_DNA"/>
</dbReference>
<sequence length="96" mass="11390">MSGTGIEEVRKKIDECIEELSRYKFFSPEAWSAIDYLEKLKEQLKNLTKQSAQELIKVIDEMYKKAQVYASFIPKTIENLRFIREWLEKKLSELPS</sequence>
<proteinExistence type="predicted"/>
<dbReference type="AlphaFoldDB" id="A0A7C5TGU3"/>
<organism evidence="1">
    <name type="scientific">Ignisphaera aggregans</name>
    <dbReference type="NCBI Taxonomy" id="334771"/>
    <lineage>
        <taxon>Archaea</taxon>
        <taxon>Thermoproteota</taxon>
        <taxon>Thermoprotei</taxon>
        <taxon>Desulfurococcales</taxon>
        <taxon>Desulfurococcaceae</taxon>
        <taxon>Ignisphaera</taxon>
    </lineage>
</organism>
<name>A0A7C5TGU3_9CREN</name>
<reference evidence="1" key="1">
    <citation type="journal article" date="2020" name="mSystems">
        <title>Genome- and Community-Level Interaction Insights into Carbon Utilization and Element Cycling Functions of Hydrothermarchaeota in Hydrothermal Sediment.</title>
        <authorList>
            <person name="Zhou Z."/>
            <person name="Liu Y."/>
            <person name="Xu W."/>
            <person name="Pan J."/>
            <person name="Luo Z.H."/>
            <person name="Li M."/>
        </authorList>
    </citation>
    <scope>NUCLEOTIDE SEQUENCE [LARGE SCALE GENOMIC DNA]</scope>
    <source>
        <strain evidence="1">SpSt-1121</strain>
    </source>
</reference>
<protein>
    <submittedName>
        <fullName evidence="1">Uncharacterized protein</fullName>
    </submittedName>
</protein>
<accession>A0A7C5TGU3</accession>
<gene>
    <name evidence="1" type="ORF">ENM84_00245</name>
</gene>